<accession>A0A2S0KIY8</accession>
<evidence type="ECO:0000313" key="4">
    <source>
        <dbReference type="EMBL" id="AVM01616.1"/>
    </source>
</evidence>
<dbReference type="EMBL" id="CP027433">
    <property type="protein sequence ID" value="AVM01616.1"/>
    <property type="molecule type" value="Genomic_DNA"/>
</dbReference>
<evidence type="ECO:0000259" key="3">
    <source>
        <dbReference type="SMART" id="SM00507"/>
    </source>
</evidence>
<dbReference type="SMART" id="SM00507">
    <property type="entry name" value="HNHc"/>
    <property type="match status" value="1"/>
</dbReference>
<dbReference type="OrthoDB" id="4379271at2"/>
<dbReference type="Pfam" id="PF02720">
    <property type="entry name" value="DUF222"/>
    <property type="match status" value="1"/>
</dbReference>
<feature type="compositionally biased region" description="Basic and acidic residues" evidence="2">
    <location>
        <begin position="432"/>
        <end position="442"/>
    </location>
</feature>
<keyword evidence="5" id="KW-1185">Reference proteome</keyword>
<dbReference type="InterPro" id="IPR003870">
    <property type="entry name" value="DUF222"/>
</dbReference>
<dbReference type="GO" id="GO:0008270">
    <property type="term" value="F:zinc ion binding"/>
    <property type="evidence" value="ECO:0007669"/>
    <property type="project" value="InterPro"/>
</dbReference>
<protein>
    <submittedName>
        <fullName evidence="4">HNH endonuclease</fullName>
    </submittedName>
</protein>
<feature type="domain" description="HNH nuclease" evidence="3">
    <location>
        <begin position="354"/>
        <end position="406"/>
    </location>
</feature>
<evidence type="ECO:0000256" key="2">
    <source>
        <dbReference type="SAM" id="MobiDB-lite"/>
    </source>
</evidence>
<reference evidence="4 5" key="1">
    <citation type="submission" date="2018-03" db="EMBL/GenBank/DDBJ databases">
        <title>Characteristics and genome of n-alkane degrading marine bacteria Gordonia iterans isolated from crude oil contaminated in Tae-an, South Korea.</title>
        <authorList>
            <person name="Lee S.-S."/>
            <person name="Kim H."/>
        </authorList>
    </citation>
    <scope>NUCLEOTIDE SEQUENCE [LARGE SCALE GENOMIC DNA]</scope>
    <source>
        <strain evidence="4 5">Co17</strain>
    </source>
</reference>
<dbReference type="Proteomes" id="UP000239814">
    <property type="component" value="Chromosome"/>
</dbReference>
<dbReference type="GO" id="GO:0003676">
    <property type="term" value="F:nucleic acid binding"/>
    <property type="evidence" value="ECO:0007669"/>
    <property type="project" value="InterPro"/>
</dbReference>
<dbReference type="InterPro" id="IPR003615">
    <property type="entry name" value="HNH_nuc"/>
</dbReference>
<feature type="region of interest" description="Disordered" evidence="2">
    <location>
        <begin position="430"/>
        <end position="456"/>
    </location>
</feature>
<keyword evidence="4" id="KW-0540">Nuclease</keyword>
<keyword evidence="4" id="KW-0378">Hydrolase</keyword>
<comment type="similarity">
    <text evidence="1">Belongs to the Rv1128c/1148c/1588c/1702c/1945/3466 family.</text>
</comment>
<dbReference type="InterPro" id="IPR002711">
    <property type="entry name" value="HNH"/>
</dbReference>
<evidence type="ECO:0000313" key="5">
    <source>
        <dbReference type="Proteomes" id="UP000239814"/>
    </source>
</evidence>
<keyword evidence="4" id="KW-0255">Endonuclease</keyword>
<dbReference type="RefSeq" id="WP_105943320.1">
    <property type="nucleotide sequence ID" value="NZ_CP027433.1"/>
</dbReference>
<organism evidence="4 5">
    <name type="scientific">Gordonia iterans</name>
    <dbReference type="NCBI Taxonomy" id="1004901"/>
    <lineage>
        <taxon>Bacteria</taxon>
        <taxon>Bacillati</taxon>
        <taxon>Actinomycetota</taxon>
        <taxon>Actinomycetes</taxon>
        <taxon>Mycobacteriales</taxon>
        <taxon>Gordoniaceae</taxon>
        <taxon>Gordonia</taxon>
    </lineage>
</organism>
<dbReference type="Pfam" id="PF01844">
    <property type="entry name" value="HNH"/>
    <property type="match status" value="1"/>
</dbReference>
<name>A0A2S0KIY8_9ACTN</name>
<evidence type="ECO:0000256" key="1">
    <source>
        <dbReference type="ARBA" id="ARBA00023450"/>
    </source>
</evidence>
<dbReference type="GO" id="GO:0004519">
    <property type="term" value="F:endonuclease activity"/>
    <property type="evidence" value="ECO:0007669"/>
    <property type="project" value="UniProtKB-KW"/>
</dbReference>
<gene>
    <name evidence="4" type="ORF">C6V83_16500</name>
</gene>
<dbReference type="AlphaFoldDB" id="A0A2S0KIY8"/>
<sequence>MNARELTALCDRLSDDLTVRPGSGERSVPPRTLAEFCETLRPVDDDRELLASTAALLRLRNIADHALARMASAAGRVGLPARKKVRSTTNLLTELGAAPAVAHRIVRLGATLQSVPQVARAMRDGALAAERGDAVVRGLAHVAARADLSDEQRQTVIDSLMVHTVPKHVEDRARRWALELAPEETADEAVPVSENIELNEMTLVQGDDGRVLVTVDFDALAGEELSAALDPLCRPVPEPDGSPDARTVKRRRADALAQVVRTYLAGSDRPESGGVLPHVTLIVPAAVARERKAAAEEESAEAGVGTVPEFGFTGPVSPRTARMVMCEASVCTALVDDVGVPLNVGREQRLFPPGIRKALVVRDRGCAFPGCGAPATWCDAHHVEHWEHGGETSLENGVLLCRRHHTLIHHGGWEVFIGHDGHPWFVAATDPAHPERPREPLRSHGRRTLTNLPGAA</sequence>
<dbReference type="CDD" id="cd00085">
    <property type="entry name" value="HNHc"/>
    <property type="match status" value="1"/>
</dbReference>
<proteinExistence type="inferred from homology"/>
<dbReference type="KEGG" id="git:C6V83_16500"/>